<dbReference type="InterPro" id="IPR013766">
    <property type="entry name" value="Thioredoxin_domain"/>
</dbReference>
<reference evidence="17 18" key="1">
    <citation type="submission" date="2016-07" db="EMBL/GenBank/DDBJ databases">
        <title>Pervasive Adenine N6-methylation of Active Genes in Fungi.</title>
        <authorList>
            <consortium name="DOE Joint Genome Institute"/>
            <person name="Mondo S.J."/>
            <person name="Dannebaum R.O."/>
            <person name="Kuo R.C."/>
            <person name="Labutti K."/>
            <person name="Haridas S."/>
            <person name="Kuo A."/>
            <person name="Salamov A."/>
            <person name="Ahrendt S.R."/>
            <person name="Lipzen A."/>
            <person name="Sullivan W."/>
            <person name="Andreopoulos W.B."/>
            <person name="Clum A."/>
            <person name="Lindquist E."/>
            <person name="Daum C."/>
            <person name="Ramamoorthy G.K."/>
            <person name="Gryganskyi A."/>
            <person name="Culley D."/>
            <person name="Magnuson J.K."/>
            <person name="James T.Y."/>
            <person name="O'Malley M.A."/>
            <person name="Stajich J.E."/>
            <person name="Spatafora J.W."/>
            <person name="Visel A."/>
            <person name="Grigoriev I.V."/>
        </authorList>
    </citation>
    <scope>NUCLEOTIDE SEQUENCE [LARGE SCALE GENOMIC DNA]</scope>
    <source>
        <strain evidence="17 18">PL171</strain>
    </source>
</reference>
<evidence type="ECO:0000313" key="18">
    <source>
        <dbReference type="Proteomes" id="UP000193411"/>
    </source>
</evidence>
<evidence type="ECO:0000256" key="2">
    <source>
        <dbReference type="ARBA" id="ARBA00002692"/>
    </source>
</evidence>
<evidence type="ECO:0000256" key="14">
    <source>
        <dbReference type="RuleBase" id="RU361130"/>
    </source>
</evidence>
<evidence type="ECO:0000256" key="12">
    <source>
        <dbReference type="PIRSR" id="PIRSR605792-51"/>
    </source>
</evidence>
<dbReference type="STRING" id="765915.A0A1Y2H6T7"/>
<dbReference type="Gene3D" id="3.40.30.10">
    <property type="entry name" value="Glutaredoxin"/>
    <property type="match status" value="4"/>
</dbReference>
<dbReference type="Pfam" id="PF00085">
    <property type="entry name" value="Thioredoxin"/>
    <property type="match status" value="2"/>
</dbReference>
<evidence type="ECO:0000313" key="17">
    <source>
        <dbReference type="EMBL" id="ORZ30270.1"/>
    </source>
</evidence>
<evidence type="ECO:0000256" key="13">
    <source>
        <dbReference type="RuleBase" id="RU004208"/>
    </source>
</evidence>
<dbReference type="PROSITE" id="PS00194">
    <property type="entry name" value="THIOREDOXIN_1"/>
    <property type="match status" value="2"/>
</dbReference>
<evidence type="ECO:0000256" key="8">
    <source>
        <dbReference type="ARBA" id="ARBA00022824"/>
    </source>
</evidence>
<dbReference type="EC" id="5.3.4.1" evidence="5 14"/>
<evidence type="ECO:0000256" key="7">
    <source>
        <dbReference type="ARBA" id="ARBA00022737"/>
    </source>
</evidence>
<name>A0A1Y2H6T7_9FUNG</name>
<dbReference type="CDD" id="cd02961">
    <property type="entry name" value="PDI_a_family"/>
    <property type="match status" value="1"/>
</dbReference>
<gene>
    <name evidence="17" type="ORF">BCR44DRAFT_53441</name>
</gene>
<dbReference type="Proteomes" id="UP000193411">
    <property type="component" value="Unassembled WGS sequence"/>
</dbReference>
<dbReference type="GO" id="GO:0006457">
    <property type="term" value="P:protein folding"/>
    <property type="evidence" value="ECO:0007669"/>
    <property type="project" value="TreeGrafter"/>
</dbReference>
<sequence length="515" mass="57481">MKLTHFSLLAASALAVFARAESADTATDASDVLVLGGSDFKDVVNPEKLMLVEFYAPWCGHCKQLAPEYEKAATTLKAESIKLGKVDCTEHRELCDSFQVQGFPTMKVFREGKAYDYNGGRTEDTIVKYMRKQSLPAFSQLKAAGIADFAKKDRLAVIAYLPKGKDSAEFKAIEQLANQHRDDFLFGYSTEAAAAKDMGAKDTDKPALAVYRQFDEPKVLFDGSLADEAAMAAFIKRESIPTMDEVTPENYMTYVNSGVPLAFFFYDTPETRNKYGPGIEKVARKYKKSMHFVYCDAGKYGAHADTLALKSNTWPAFAINEVEQGLKWPFDQTVEPTEDKIAEFVTKYINKEIDPTLKSEEPPKDAEKADVYQVVGKTFKEVVLNKNKDVFIEFYAPWCGHCKKLAPTFESLGKLFKDQADKVTIAKLDLTENDLPPNSGDRVEGFPTLRLYKAKDNAVVEYNGDRSLEDLVSFIGKNAANKIKVPEVPKEDKKEGEAKKDAEGKKEGEAERDEL</sequence>
<comment type="function">
    <text evidence="2">Participates in the folding of proteins containing disulfide bonds, may be involved in glycosylation, prolyl hydroxylation and triglyceride transfer.</text>
</comment>
<keyword evidence="6 14" id="KW-0732">Signal</keyword>
<dbReference type="GO" id="GO:0005788">
    <property type="term" value="C:endoplasmic reticulum lumen"/>
    <property type="evidence" value="ECO:0007669"/>
    <property type="project" value="UniProtKB-SubCell"/>
</dbReference>
<feature type="chain" id="PRO_5011809145" description="Protein disulfide-isomerase" evidence="14">
    <location>
        <begin position="21"/>
        <end position="515"/>
    </location>
</feature>
<organism evidence="17 18">
    <name type="scientific">Catenaria anguillulae PL171</name>
    <dbReference type="NCBI Taxonomy" id="765915"/>
    <lineage>
        <taxon>Eukaryota</taxon>
        <taxon>Fungi</taxon>
        <taxon>Fungi incertae sedis</taxon>
        <taxon>Blastocladiomycota</taxon>
        <taxon>Blastocladiomycetes</taxon>
        <taxon>Blastocladiales</taxon>
        <taxon>Catenariaceae</taxon>
        <taxon>Catenaria</taxon>
    </lineage>
</organism>
<feature type="signal peptide" evidence="14">
    <location>
        <begin position="1"/>
        <end position="20"/>
    </location>
</feature>
<dbReference type="InterPro" id="IPR036249">
    <property type="entry name" value="Thioredoxin-like_sf"/>
</dbReference>
<dbReference type="InterPro" id="IPR005788">
    <property type="entry name" value="PDI_thioredoxin-like_dom"/>
</dbReference>
<dbReference type="Pfam" id="PF13848">
    <property type="entry name" value="Thioredoxin_6"/>
    <property type="match status" value="1"/>
</dbReference>
<feature type="domain" description="Thioredoxin" evidence="16">
    <location>
        <begin position="355"/>
        <end position="480"/>
    </location>
</feature>
<evidence type="ECO:0000256" key="6">
    <source>
        <dbReference type="ARBA" id="ARBA00022729"/>
    </source>
</evidence>
<evidence type="ECO:0000256" key="10">
    <source>
        <dbReference type="ARBA" id="ARBA00023235"/>
    </source>
</evidence>
<dbReference type="CDD" id="cd02981">
    <property type="entry name" value="PDI_b_family"/>
    <property type="match status" value="1"/>
</dbReference>
<dbReference type="PANTHER" id="PTHR18929:SF132">
    <property type="entry name" value="PROTEIN DISULFIDE-ISOMERASE A3"/>
    <property type="match status" value="1"/>
</dbReference>
<comment type="similarity">
    <text evidence="4 13">Belongs to the protein disulfide isomerase family.</text>
</comment>
<keyword evidence="10 14" id="KW-0413">Isomerase</keyword>
<dbReference type="CDD" id="cd02995">
    <property type="entry name" value="PDI_a_PDI_a'_C"/>
    <property type="match status" value="1"/>
</dbReference>
<dbReference type="CDD" id="cd02982">
    <property type="entry name" value="PDI_b'_family"/>
    <property type="match status" value="1"/>
</dbReference>
<feature type="disulfide bond" description="Redox-active" evidence="12">
    <location>
        <begin position="399"/>
        <end position="402"/>
    </location>
</feature>
<evidence type="ECO:0000256" key="11">
    <source>
        <dbReference type="ARBA" id="ARBA00023284"/>
    </source>
</evidence>
<keyword evidence="11 12" id="KW-0676">Redox-active center</keyword>
<dbReference type="GO" id="GO:0003756">
    <property type="term" value="F:protein disulfide isomerase activity"/>
    <property type="evidence" value="ECO:0007669"/>
    <property type="project" value="UniProtKB-EC"/>
</dbReference>
<dbReference type="PRINTS" id="PR00421">
    <property type="entry name" value="THIOREDOXIN"/>
</dbReference>
<keyword evidence="9 12" id="KW-1015">Disulfide bond</keyword>
<accession>A0A1Y2H6T7</accession>
<keyword evidence="8" id="KW-0256">Endoplasmic reticulum</keyword>
<evidence type="ECO:0000259" key="16">
    <source>
        <dbReference type="PROSITE" id="PS51352"/>
    </source>
</evidence>
<evidence type="ECO:0000256" key="4">
    <source>
        <dbReference type="ARBA" id="ARBA00006347"/>
    </source>
</evidence>
<evidence type="ECO:0000256" key="3">
    <source>
        <dbReference type="ARBA" id="ARBA00004319"/>
    </source>
</evidence>
<dbReference type="PROSITE" id="PS51352">
    <property type="entry name" value="THIOREDOXIN_2"/>
    <property type="match status" value="2"/>
</dbReference>
<dbReference type="InterPro" id="IPR017937">
    <property type="entry name" value="Thioredoxin_CS"/>
</dbReference>
<dbReference type="SUPFAM" id="SSF52833">
    <property type="entry name" value="Thioredoxin-like"/>
    <property type="match status" value="4"/>
</dbReference>
<evidence type="ECO:0000256" key="9">
    <source>
        <dbReference type="ARBA" id="ARBA00023157"/>
    </source>
</evidence>
<evidence type="ECO:0000256" key="1">
    <source>
        <dbReference type="ARBA" id="ARBA00001182"/>
    </source>
</evidence>
<comment type="caution">
    <text evidence="17">The sequence shown here is derived from an EMBL/GenBank/DDBJ whole genome shotgun (WGS) entry which is preliminary data.</text>
</comment>
<keyword evidence="7" id="KW-0677">Repeat</keyword>
<comment type="subcellular location">
    <subcellularLocation>
        <location evidence="3">Endoplasmic reticulum lumen</location>
    </subcellularLocation>
</comment>
<feature type="disulfide bond" description="Redox-active" evidence="12">
    <location>
        <begin position="59"/>
        <end position="62"/>
    </location>
</feature>
<dbReference type="AlphaFoldDB" id="A0A1Y2H6T7"/>
<evidence type="ECO:0000256" key="5">
    <source>
        <dbReference type="ARBA" id="ARBA00012723"/>
    </source>
</evidence>
<proteinExistence type="inferred from homology"/>
<dbReference type="EMBL" id="MCFL01000092">
    <property type="protein sequence ID" value="ORZ30270.1"/>
    <property type="molecule type" value="Genomic_DNA"/>
</dbReference>
<evidence type="ECO:0000256" key="15">
    <source>
        <dbReference type="SAM" id="MobiDB-lite"/>
    </source>
</evidence>
<dbReference type="FunFam" id="3.40.30.10:FF:000017">
    <property type="entry name" value="Protein disulfide-isomerase A4"/>
    <property type="match status" value="1"/>
</dbReference>
<dbReference type="InterPro" id="IPR005792">
    <property type="entry name" value="Prot_disulphide_isomerase"/>
</dbReference>
<comment type="catalytic activity">
    <reaction evidence="1 14">
        <text>Catalyzes the rearrangement of -S-S- bonds in proteins.</text>
        <dbReference type="EC" id="5.3.4.1"/>
    </reaction>
</comment>
<dbReference type="NCBIfam" id="TIGR01126">
    <property type="entry name" value="pdi_dom"/>
    <property type="match status" value="2"/>
</dbReference>
<feature type="domain" description="Thioredoxin" evidence="16">
    <location>
        <begin position="12"/>
        <end position="135"/>
    </location>
</feature>
<feature type="region of interest" description="Disordered" evidence="15">
    <location>
        <begin position="485"/>
        <end position="515"/>
    </location>
</feature>
<dbReference type="GO" id="GO:0034976">
    <property type="term" value="P:response to endoplasmic reticulum stress"/>
    <property type="evidence" value="ECO:0007669"/>
    <property type="project" value="TreeGrafter"/>
</dbReference>
<dbReference type="PANTHER" id="PTHR18929">
    <property type="entry name" value="PROTEIN DISULFIDE ISOMERASE"/>
    <property type="match status" value="1"/>
</dbReference>
<dbReference type="NCBIfam" id="TIGR01130">
    <property type="entry name" value="ER_PDI_fam"/>
    <property type="match status" value="1"/>
</dbReference>
<keyword evidence="18" id="KW-1185">Reference proteome</keyword>
<protein>
    <recommendedName>
        <fullName evidence="5 14">Protein disulfide-isomerase</fullName>
        <ecNumber evidence="5 14">5.3.4.1</ecNumber>
    </recommendedName>
</protein>
<dbReference type="OrthoDB" id="427280at2759"/>